<protein>
    <submittedName>
        <fullName evidence="2">YihA protein</fullName>
    </submittedName>
</protein>
<comment type="caution">
    <text evidence="2">The sequence shown here is derived from an EMBL/GenBank/DDBJ whole genome shotgun (WGS) entry which is preliminary data.</text>
</comment>
<dbReference type="Pfam" id="PF10881">
    <property type="entry name" value="DUF2726"/>
    <property type="match status" value="1"/>
</dbReference>
<evidence type="ECO:0000259" key="1">
    <source>
        <dbReference type="Pfam" id="PF10881"/>
    </source>
</evidence>
<dbReference type="EMBL" id="CPZF01000018">
    <property type="protein sequence ID" value="CNG57844.1"/>
    <property type="molecule type" value="Genomic_DNA"/>
</dbReference>
<organism evidence="2 3">
    <name type="scientific">Yersinia enterocolitica</name>
    <dbReference type="NCBI Taxonomy" id="630"/>
    <lineage>
        <taxon>Bacteria</taxon>
        <taxon>Pseudomonadati</taxon>
        <taxon>Pseudomonadota</taxon>
        <taxon>Gammaproteobacteria</taxon>
        <taxon>Enterobacterales</taxon>
        <taxon>Yersiniaceae</taxon>
        <taxon>Yersinia</taxon>
    </lineage>
</organism>
<sequence length="130" mass="15163">MGSLARQGGEQSRRLERVLDKQSWRVCPQVRVADIVRISTHWKTNSREWWQLFRLVSQWHCDVVITHRKTGQIVAAVELDDRTHQAKHRQRRDLVLEEVLRQANIPLLRGENEVALVESVAAHVKDVQTC</sequence>
<evidence type="ECO:0000313" key="3">
    <source>
        <dbReference type="Proteomes" id="UP000041356"/>
    </source>
</evidence>
<name>A0A9P1VBE3_YEREN</name>
<dbReference type="Proteomes" id="UP000041356">
    <property type="component" value="Unassembled WGS sequence"/>
</dbReference>
<gene>
    <name evidence="2" type="ORF">ERS137939_04372</name>
</gene>
<dbReference type="InterPro" id="IPR024402">
    <property type="entry name" value="DUF2726"/>
</dbReference>
<evidence type="ECO:0000313" key="2">
    <source>
        <dbReference type="EMBL" id="CNG57844.1"/>
    </source>
</evidence>
<proteinExistence type="predicted"/>
<reference evidence="2 3" key="1">
    <citation type="submission" date="2015-03" db="EMBL/GenBank/DDBJ databases">
        <authorList>
            <consortium name="Pathogen Informatics"/>
            <person name="Murphy D."/>
        </authorList>
    </citation>
    <scope>NUCLEOTIDE SEQUENCE [LARGE SCALE GENOMIC DNA]</scope>
    <source>
        <strain evidence="2 3">IP27818</strain>
    </source>
</reference>
<accession>A0A9P1VBE3</accession>
<feature type="domain" description="DUF2726" evidence="1">
    <location>
        <begin position="14"/>
        <end position="122"/>
    </location>
</feature>
<dbReference type="AlphaFoldDB" id="A0A9P1VBE3"/>